<comment type="caution">
    <text evidence="1">The sequence shown here is derived from an EMBL/GenBank/DDBJ whole genome shotgun (WGS) entry which is preliminary data.</text>
</comment>
<protein>
    <submittedName>
        <fullName evidence="1">Uncharacterized protein</fullName>
    </submittedName>
</protein>
<reference evidence="1" key="1">
    <citation type="journal article" date="2021" name="Mol. Ecol. Resour.">
        <title>Apolygus lucorum genome provides insights into omnivorousness and mesophyll feeding.</title>
        <authorList>
            <person name="Liu Y."/>
            <person name="Liu H."/>
            <person name="Wang H."/>
            <person name="Huang T."/>
            <person name="Liu B."/>
            <person name="Yang B."/>
            <person name="Yin L."/>
            <person name="Li B."/>
            <person name="Zhang Y."/>
            <person name="Zhang S."/>
            <person name="Jiang F."/>
            <person name="Zhang X."/>
            <person name="Ren Y."/>
            <person name="Wang B."/>
            <person name="Wang S."/>
            <person name="Lu Y."/>
            <person name="Wu K."/>
            <person name="Fan W."/>
            <person name="Wang G."/>
        </authorList>
    </citation>
    <scope>NUCLEOTIDE SEQUENCE</scope>
    <source>
        <strain evidence="1">12Hb</strain>
    </source>
</reference>
<dbReference type="Proteomes" id="UP000466442">
    <property type="component" value="Unassembled WGS sequence"/>
</dbReference>
<dbReference type="EMBL" id="WIXP02000002">
    <property type="protein sequence ID" value="KAF6214127.1"/>
    <property type="molecule type" value="Genomic_DNA"/>
</dbReference>
<gene>
    <name evidence="1" type="ORF">GE061_008866</name>
</gene>
<evidence type="ECO:0000313" key="2">
    <source>
        <dbReference type="Proteomes" id="UP000466442"/>
    </source>
</evidence>
<evidence type="ECO:0000313" key="1">
    <source>
        <dbReference type="EMBL" id="KAF6214127.1"/>
    </source>
</evidence>
<accession>A0A6A4KI23</accession>
<proteinExistence type="predicted"/>
<dbReference type="AlphaFoldDB" id="A0A6A4KI23"/>
<organism evidence="1 2">
    <name type="scientific">Apolygus lucorum</name>
    <name type="common">Small green plant bug</name>
    <name type="synonym">Lygocoris lucorum</name>
    <dbReference type="NCBI Taxonomy" id="248454"/>
    <lineage>
        <taxon>Eukaryota</taxon>
        <taxon>Metazoa</taxon>
        <taxon>Ecdysozoa</taxon>
        <taxon>Arthropoda</taxon>
        <taxon>Hexapoda</taxon>
        <taxon>Insecta</taxon>
        <taxon>Pterygota</taxon>
        <taxon>Neoptera</taxon>
        <taxon>Paraneoptera</taxon>
        <taxon>Hemiptera</taxon>
        <taxon>Heteroptera</taxon>
        <taxon>Panheteroptera</taxon>
        <taxon>Cimicomorpha</taxon>
        <taxon>Miridae</taxon>
        <taxon>Mirini</taxon>
        <taxon>Apolygus</taxon>
    </lineage>
</organism>
<sequence>MKRLVYFITLLSVIVGALCVPLTEFSLAKQEECSKAGSPFEHAEIYESICKCLKVGNHKNGIDMDYIWQCSDDYT</sequence>
<name>A0A6A4KI23_APOLU</name>
<keyword evidence="2" id="KW-1185">Reference proteome</keyword>